<evidence type="ECO:0000313" key="10">
    <source>
        <dbReference type="EMBL" id="EZH74995.1"/>
    </source>
</evidence>
<dbReference type="RefSeq" id="WP_034240013.1">
    <property type="nucleotide sequence ID" value="NZ_AQRA01000002.1"/>
</dbReference>
<comment type="cofactor">
    <cofactor evidence="3">
        <name>Zn(2+)</name>
        <dbReference type="ChEBI" id="CHEBI:29105"/>
    </cofactor>
</comment>
<name>A0A023BYA2_9FLAO</name>
<gene>
    <name evidence="10" type="ORF">ATO12_09700</name>
</gene>
<dbReference type="Gene3D" id="3.40.1830.10">
    <property type="entry name" value="Thermophilic metalloprotease (M29)"/>
    <property type="match status" value="1"/>
</dbReference>
<comment type="cofactor">
    <cofactor evidence="2">
        <name>Mg(2+)</name>
        <dbReference type="ChEBI" id="CHEBI:18420"/>
    </cofactor>
</comment>
<keyword evidence="7" id="KW-0479">Metal-binding</keyword>
<keyword evidence="11" id="KW-1185">Reference proteome</keyword>
<accession>A0A023BYA2</accession>
<dbReference type="Pfam" id="PF02073">
    <property type="entry name" value="Peptidase_M29"/>
    <property type="match status" value="1"/>
</dbReference>
<dbReference type="EMBL" id="AQRA01000002">
    <property type="protein sequence ID" value="EZH74995.1"/>
    <property type="molecule type" value="Genomic_DNA"/>
</dbReference>
<dbReference type="eggNOG" id="COG2309">
    <property type="taxonomic scope" value="Bacteria"/>
</dbReference>
<proteinExistence type="inferred from homology"/>
<dbReference type="STRING" id="1317122.ATO12_09700"/>
<dbReference type="GO" id="GO:0006508">
    <property type="term" value="P:proteolysis"/>
    <property type="evidence" value="ECO:0007669"/>
    <property type="project" value="UniProtKB-KW"/>
</dbReference>
<keyword evidence="6" id="KW-0645">Protease</keyword>
<dbReference type="OrthoDB" id="9803993at2"/>
<evidence type="ECO:0000256" key="5">
    <source>
        <dbReference type="ARBA" id="ARBA00022438"/>
    </source>
</evidence>
<protein>
    <submittedName>
        <fullName evidence="10">Peptidase M29</fullName>
    </submittedName>
</protein>
<comment type="caution">
    <text evidence="10">The sequence shown here is derived from an EMBL/GenBank/DDBJ whole genome shotgun (WGS) entry which is preliminary data.</text>
</comment>
<evidence type="ECO:0000313" key="11">
    <source>
        <dbReference type="Proteomes" id="UP000023541"/>
    </source>
</evidence>
<dbReference type="PANTHER" id="PTHR34448">
    <property type="entry name" value="AMINOPEPTIDASE"/>
    <property type="match status" value="1"/>
</dbReference>
<keyword evidence="8" id="KW-0378">Hydrolase</keyword>
<evidence type="ECO:0000256" key="6">
    <source>
        <dbReference type="ARBA" id="ARBA00022670"/>
    </source>
</evidence>
<dbReference type="PANTHER" id="PTHR34448:SF1">
    <property type="entry name" value="BLL6088 PROTEIN"/>
    <property type="match status" value="1"/>
</dbReference>
<dbReference type="SUPFAM" id="SSF144052">
    <property type="entry name" value="Thermophilic metalloprotease-like"/>
    <property type="match status" value="1"/>
</dbReference>
<organism evidence="10 11">
    <name type="scientific">Aquimarina atlantica</name>
    <dbReference type="NCBI Taxonomy" id="1317122"/>
    <lineage>
        <taxon>Bacteria</taxon>
        <taxon>Pseudomonadati</taxon>
        <taxon>Bacteroidota</taxon>
        <taxon>Flavobacteriia</taxon>
        <taxon>Flavobacteriales</taxon>
        <taxon>Flavobacteriaceae</taxon>
        <taxon>Aquimarina</taxon>
    </lineage>
</organism>
<sequence length="366" mass="41595">MNSSILKKYADLLVHYSLDIQPGDKLFIQTTTLAEPLVREVFRTAIKAGAHVEYQLEFSEAHKIKIDNSEEKQLNQPPVLYAHAMEHFDAYLKIMAPYNLVENQNIDAQKQRKHKETLKPITEHYYKRTANGSLKRTLCLYPTQAGAQMAGMSLEEYSHFVFNACHLFDKDPKISWLNIRKEQQNIVDYLNKVDKVQYITKGTDIQFSVKERKWINSDGRTNMPSGEVFTGPIEDSVNGTVYFSLPSVFEGHIVKGITLTVKDGKIIDWKAEEGQELLDDIFKVPGANYFGEVAIGTNYNIQQATKNILFDEKIGGTIHMAVGQSYFQTGAKNKSIIHWDMITDMTQGGKIIADGKLIYENGQFLI</sequence>
<dbReference type="GO" id="GO:0046872">
    <property type="term" value="F:metal ion binding"/>
    <property type="evidence" value="ECO:0007669"/>
    <property type="project" value="UniProtKB-KW"/>
</dbReference>
<evidence type="ECO:0000256" key="1">
    <source>
        <dbReference type="ARBA" id="ARBA00001941"/>
    </source>
</evidence>
<dbReference type="GO" id="GO:0004177">
    <property type="term" value="F:aminopeptidase activity"/>
    <property type="evidence" value="ECO:0007669"/>
    <property type="project" value="UniProtKB-KW"/>
</dbReference>
<keyword evidence="9" id="KW-0482">Metalloprotease</keyword>
<evidence type="ECO:0000256" key="4">
    <source>
        <dbReference type="ARBA" id="ARBA00008236"/>
    </source>
</evidence>
<dbReference type="InterPro" id="IPR000787">
    <property type="entry name" value="Peptidase_M29"/>
</dbReference>
<dbReference type="Proteomes" id="UP000023541">
    <property type="component" value="Unassembled WGS sequence"/>
</dbReference>
<evidence type="ECO:0000256" key="8">
    <source>
        <dbReference type="ARBA" id="ARBA00022801"/>
    </source>
</evidence>
<evidence type="ECO:0000256" key="9">
    <source>
        <dbReference type="ARBA" id="ARBA00023049"/>
    </source>
</evidence>
<evidence type="ECO:0000256" key="2">
    <source>
        <dbReference type="ARBA" id="ARBA00001946"/>
    </source>
</evidence>
<comment type="similarity">
    <text evidence="4">Belongs to the peptidase M29 family.</text>
</comment>
<reference evidence="10 11" key="1">
    <citation type="submission" date="2014-04" db="EMBL/GenBank/DDBJ databases">
        <title>Aquimarina sp. 22II-S11-z7 Genome Sequencing.</title>
        <authorList>
            <person name="Lai Q."/>
        </authorList>
    </citation>
    <scope>NUCLEOTIDE SEQUENCE [LARGE SCALE GENOMIC DNA]</scope>
    <source>
        <strain evidence="10 11">22II-S11-z7</strain>
    </source>
</reference>
<evidence type="ECO:0000256" key="7">
    <source>
        <dbReference type="ARBA" id="ARBA00022723"/>
    </source>
</evidence>
<dbReference type="InterPro" id="IPR035097">
    <property type="entry name" value="M29_N-terminal"/>
</dbReference>
<dbReference type="InterPro" id="IPR052170">
    <property type="entry name" value="M29_Exopeptidase"/>
</dbReference>
<evidence type="ECO:0000256" key="3">
    <source>
        <dbReference type="ARBA" id="ARBA00001947"/>
    </source>
</evidence>
<dbReference type="AlphaFoldDB" id="A0A023BYA2"/>
<comment type="cofactor">
    <cofactor evidence="1">
        <name>Co(2+)</name>
        <dbReference type="ChEBI" id="CHEBI:48828"/>
    </cofactor>
</comment>
<keyword evidence="5" id="KW-0031">Aminopeptidase</keyword>
<dbReference type="GO" id="GO:0008237">
    <property type="term" value="F:metallopeptidase activity"/>
    <property type="evidence" value="ECO:0007669"/>
    <property type="project" value="UniProtKB-KW"/>
</dbReference>
<dbReference type="PRINTS" id="PR00919">
    <property type="entry name" value="THERMOPTASE"/>
</dbReference>